<evidence type="ECO:0000256" key="9">
    <source>
        <dbReference type="ARBA" id="ARBA00023152"/>
    </source>
</evidence>
<dbReference type="CDD" id="cd02016">
    <property type="entry name" value="TPP_E1_OGDC_like"/>
    <property type="match status" value="1"/>
</dbReference>
<dbReference type="Pfam" id="PF16870">
    <property type="entry name" value="OxoGdeHyase_C"/>
    <property type="match status" value="1"/>
</dbReference>
<dbReference type="FunFam" id="3.40.50.12470:FF:000009">
    <property type="entry name" value="2-oxoglutarate dehydrogenase E1 component"/>
    <property type="match status" value="1"/>
</dbReference>
<dbReference type="InterPro" id="IPR029061">
    <property type="entry name" value="THDP-binding"/>
</dbReference>
<dbReference type="NCBIfam" id="NF008907">
    <property type="entry name" value="PRK12270.1"/>
    <property type="match status" value="1"/>
</dbReference>
<dbReference type="EMBL" id="CP133548">
    <property type="protein sequence ID" value="WMS89273.1"/>
    <property type="molecule type" value="Genomic_DNA"/>
</dbReference>
<dbReference type="InterPro" id="IPR011603">
    <property type="entry name" value="2oxoglutarate_DH_E1"/>
</dbReference>
<sequence length="939" mass="106097">MMDKTLQEQFATSFLTGGSAAYIEDIYEQYLEDPTSIDDTWRQKFDQYTQEQSGEKDVAHSEIQNYFRQAGLHRSRMIAASGSGDKSFDAKQVNVLELIQAYRAHGHQYANLDPLGIWKQAKIDHLDLAKYELSKMDFETEFRTGSMFGSTSKKLKQIVEELEATYCKSIGSEFMHISDPGQKQWIQERLESSLSSPQFSSAFKKQILSALTAAEGLEKYLHNKFPGAKRFSLEGGDSLMPMLEELIQRAGSSGTKEIVLGMAHRGRLNVLVNLMGKKPEELFAEFAGKKAVEKGSGDVKYHQGFSSDINTPGGAVHVALAFNPSHLEIVAPVIEGSVRARLERRRDDTYSQVLPIVIHGDSAFTGQGVVMETFNMSQARGYKTGGTVHIVINNQVGFTTNRPDDTRSTTYCTDVAKMIEAPIFHVNADDPEAVVFVTQLALDFRTTYKKDVVIDLVCYRRHGHNEADEPRATQPIMYEKVKKHPTPRKLYADKLAEAGVIDDKYANKLSADYRDKMDDGKNVVSNWLPMKQHEFTVDWSPYLDTDWQTPAVTSLSKEAFDKLATAISTYPDELNLQSQVKRLMTDRKKMANGEIPMDWGFAETMAYASLLDDGYRVRISGQDSGRGTFFHRHAVLHDQKTGDNYQPLKNIREGQGQFHVIDSVLSEEAVLAYEYGYSTTEPRSLVIWEAQFGDFANGAQVVIDQFISSGEHKWGRLCGLVMLLPHGYEGQGPEHSSARLERFLQLCAEHNMQVCVPSTPAQVFHMLRRQMVRKWRTPLIVMSPKSLLRHRLATSQIEELTNGKFESVIDEIDNLDKAKIKRIVMCSGKVYYDLLEKRRADERDDVAIIRIEQLYPFPKHLKDVIAEYQNADEFIWCQEEPKNQGAWYSSRHNFQASVPEKGFVEYAGREASAAPATGIASKHVEEQRALVEDALGRKS</sequence>
<comment type="subunit">
    <text evidence="4">Homodimer. Part of the 2-oxoglutarate dehydrogenase (OGDH) complex composed of E1 (2-oxoglutarate dehydrogenase), E2 (dihydrolipoamide succinyltransferase) and E3 (dihydrolipoamide dehydrogenase); the complex contains multiple copies of the three enzymatic components (E1, E2 and E3).</text>
</comment>
<evidence type="ECO:0000256" key="2">
    <source>
        <dbReference type="ARBA" id="ARBA00003906"/>
    </source>
</evidence>
<dbReference type="Pfam" id="PF00676">
    <property type="entry name" value="E1_dh"/>
    <property type="match status" value="1"/>
</dbReference>
<evidence type="ECO:0000256" key="6">
    <source>
        <dbReference type="ARBA" id="ARBA00013321"/>
    </source>
</evidence>
<dbReference type="PIRSF" id="PIRSF000157">
    <property type="entry name" value="Oxoglu_dh_E1"/>
    <property type="match status" value="1"/>
</dbReference>
<dbReference type="NCBIfam" id="TIGR00239">
    <property type="entry name" value="2oxo_dh_E1"/>
    <property type="match status" value="1"/>
</dbReference>
<dbReference type="Gene3D" id="3.40.50.12470">
    <property type="match status" value="1"/>
</dbReference>
<dbReference type="KEGG" id="plei:Q9312_03450"/>
<dbReference type="NCBIfam" id="NF006914">
    <property type="entry name" value="PRK09404.1"/>
    <property type="match status" value="1"/>
</dbReference>
<comment type="function">
    <text evidence="2">E1 component of the 2-oxoglutarate dehydrogenase (OGDH) complex which catalyzes the decarboxylation of 2-oxoglutarate, the first step in the conversion of 2-oxoglutarate to succinyl-CoA and CO(2).</text>
</comment>
<keyword evidence="8" id="KW-0786">Thiamine pyrophosphate</keyword>
<dbReference type="GO" id="GO:0004591">
    <property type="term" value="F:oxoglutarate dehydrogenase (succinyl-transferring) activity"/>
    <property type="evidence" value="ECO:0007669"/>
    <property type="project" value="UniProtKB-EC"/>
</dbReference>
<dbReference type="InterPro" id="IPR042179">
    <property type="entry name" value="KGD_C_sf"/>
</dbReference>
<dbReference type="FunFam" id="1.10.287.1150:FF:000004">
    <property type="entry name" value="2-oxoglutarate dehydrogenase E1 component"/>
    <property type="match status" value="1"/>
</dbReference>
<evidence type="ECO:0000256" key="8">
    <source>
        <dbReference type="ARBA" id="ARBA00023052"/>
    </source>
</evidence>
<comment type="similarity">
    <text evidence="3">Belongs to the alpha-ketoglutarate dehydrogenase family.</text>
</comment>
<dbReference type="InterPro" id="IPR031717">
    <property type="entry name" value="ODO-1/KGD_C"/>
</dbReference>
<dbReference type="Proteomes" id="UP001239782">
    <property type="component" value="Chromosome"/>
</dbReference>
<dbReference type="GO" id="GO:0006099">
    <property type="term" value="P:tricarboxylic acid cycle"/>
    <property type="evidence" value="ECO:0007669"/>
    <property type="project" value="TreeGrafter"/>
</dbReference>
<dbReference type="GO" id="GO:0006096">
    <property type="term" value="P:glycolytic process"/>
    <property type="evidence" value="ECO:0007669"/>
    <property type="project" value="UniProtKB-KW"/>
</dbReference>
<dbReference type="FunFam" id="3.40.50.970:FF:000014">
    <property type="entry name" value="2-oxoglutarate dehydrogenase E1 component"/>
    <property type="match status" value="1"/>
</dbReference>
<protein>
    <recommendedName>
        <fullName evidence="6">2-oxoglutarate dehydrogenase E1 component</fullName>
        <ecNumber evidence="5">1.2.4.2</ecNumber>
    </recommendedName>
    <alternativeName>
        <fullName evidence="10">Alpha-ketoglutarate dehydrogenase</fullName>
    </alternativeName>
</protein>
<dbReference type="InterPro" id="IPR032106">
    <property type="entry name" value="2-oxogl_dehyd_N"/>
</dbReference>
<organism evidence="13 14">
    <name type="scientific">Pleionea litopenaei</name>
    <dbReference type="NCBI Taxonomy" id="3070815"/>
    <lineage>
        <taxon>Bacteria</taxon>
        <taxon>Pseudomonadati</taxon>
        <taxon>Pseudomonadota</taxon>
        <taxon>Gammaproteobacteria</taxon>
        <taxon>Oceanospirillales</taxon>
        <taxon>Pleioneaceae</taxon>
        <taxon>Pleionea</taxon>
    </lineage>
</organism>
<reference evidence="13 14" key="1">
    <citation type="submission" date="2023-08" db="EMBL/GenBank/DDBJ databases">
        <title>Pleionea litopenaei sp. nov., isolated from stomach of juvenile Litopenaeus vannamei.</title>
        <authorList>
            <person name="Rho A.M."/>
            <person name="Hwang C.Y."/>
        </authorList>
    </citation>
    <scope>NUCLEOTIDE SEQUENCE [LARGE SCALE GENOMIC DNA]</scope>
    <source>
        <strain evidence="13 14">HL-JVS1</strain>
    </source>
</reference>
<dbReference type="EC" id="1.2.4.2" evidence="5"/>
<evidence type="ECO:0000256" key="3">
    <source>
        <dbReference type="ARBA" id="ARBA00006936"/>
    </source>
</evidence>
<dbReference type="GO" id="GO:0005829">
    <property type="term" value="C:cytosol"/>
    <property type="evidence" value="ECO:0007669"/>
    <property type="project" value="TreeGrafter"/>
</dbReference>
<dbReference type="PANTHER" id="PTHR23152">
    <property type="entry name" value="2-OXOGLUTARATE DEHYDROGENASE"/>
    <property type="match status" value="1"/>
</dbReference>
<proteinExistence type="inferred from homology"/>
<evidence type="ECO:0000256" key="5">
    <source>
        <dbReference type="ARBA" id="ARBA00012280"/>
    </source>
</evidence>
<keyword evidence="9" id="KW-0324">Glycolysis</keyword>
<evidence type="ECO:0000256" key="10">
    <source>
        <dbReference type="ARBA" id="ARBA00030680"/>
    </source>
</evidence>
<evidence type="ECO:0000256" key="1">
    <source>
        <dbReference type="ARBA" id="ARBA00001964"/>
    </source>
</evidence>
<comment type="catalytic activity">
    <reaction evidence="11">
        <text>N(6)-[(R)-lipoyl]-L-lysyl-[protein] + 2-oxoglutarate + H(+) = N(6)-[(R)-S(8)-succinyldihydrolipoyl]-L-lysyl-[protein] + CO2</text>
        <dbReference type="Rhea" id="RHEA:12188"/>
        <dbReference type="Rhea" id="RHEA-COMP:10474"/>
        <dbReference type="Rhea" id="RHEA-COMP:20092"/>
        <dbReference type="ChEBI" id="CHEBI:15378"/>
        <dbReference type="ChEBI" id="CHEBI:16526"/>
        <dbReference type="ChEBI" id="CHEBI:16810"/>
        <dbReference type="ChEBI" id="CHEBI:83099"/>
        <dbReference type="ChEBI" id="CHEBI:83120"/>
        <dbReference type="EC" id="1.2.4.2"/>
    </reaction>
</comment>
<keyword evidence="7 13" id="KW-0560">Oxidoreductase</keyword>
<evidence type="ECO:0000313" key="13">
    <source>
        <dbReference type="EMBL" id="WMS89273.1"/>
    </source>
</evidence>
<gene>
    <name evidence="13" type="ORF">Q9312_03450</name>
</gene>
<dbReference type="Pfam" id="PF02779">
    <property type="entry name" value="Transket_pyr"/>
    <property type="match status" value="1"/>
</dbReference>
<feature type="domain" description="Transketolase-like pyrimidine-binding" evidence="12">
    <location>
        <begin position="597"/>
        <end position="790"/>
    </location>
</feature>
<evidence type="ECO:0000313" key="14">
    <source>
        <dbReference type="Proteomes" id="UP001239782"/>
    </source>
</evidence>
<dbReference type="Gene3D" id="3.40.50.970">
    <property type="match status" value="1"/>
</dbReference>
<evidence type="ECO:0000256" key="7">
    <source>
        <dbReference type="ARBA" id="ARBA00023002"/>
    </source>
</evidence>
<dbReference type="Gene3D" id="1.10.287.1150">
    <property type="entry name" value="TPP helical domain"/>
    <property type="match status" value="1"/>
</dbReference>
<dbReference type="Gene3D" id="3.40.50.11610">
    <property type="entry name" value="Multifunctional 2-oxoglutarate metabolism enzyme, C-terminal domain"/>
    <property type="match status" value="1"/>
</dbReference>
<dbReference type="InterPro" id="IPR001017">
    <property type="entry name" value="DH_E1"/>
</dbReference>
<evidence type="ECO:0000256" key="4">
    <source>
        <dbReference type="ARBA" id="ARBA00011301"/>
    </source>
</evidence>
<dbReference type="InterPro" id="IPR005475">
    <property type="entry name" value="Transketolase-like_Pyr-bd"/>
</dbReference>
<dbReference type="Pfam" id="PF16078">
    <property type="entry name" value="2-oxogl_dehyd_N"/>
    <property type="match status" value="1"/>
</dbReference>
<evidence type="ECO:0000259" key="12">
    <source>
        <dbReference type="SMART" id="SM00861"/>
    </source>
</evidence>
<dbReference type="SUPFAM" id="SSF52518">
    <property type="entry name" value="Thiamin diphosphate-binding fold (THDP-binding)"/>
    <property type="match status" value="2"/>
</dbReference>
<dbReference type="GO" id="GO:0030976">
    <property type="term" value="F:thiamine pyrophosphate binding"/>
    <property type="evidence" value="ECO:0007669"/>
    <property type="project" value="InterPro"/>
</dbReference>
<name>A0AA51X8G1_9GAMM</name>
<dbReference type="SMART" id="SM00861">
    <property type="entry name" value="Transket_pyr"/>
    <property type="match status" value="1"/>
</dbReference>
<dbReference type="AlphaFoldDB" id="A0AA51X8G1"/>
<accession>A0AA51X8G1</accession>
<dbReference type="PANTHER" id="PTHR23152:SF4">
    <property type="entry name" value="2-OXOADIPATE DEHYDROGENASE COMPLEX COMPONENT E1"/>
    <property type="match status" value="1"/>
</dbReference>
<keyword evidence="14" id="KW-1185">Reference proteome</keyword>
<dbReference type="GO" id="GO:0045252">
    <property type="term" value="C:oxoglutarate dehydrogenase complex"/>
    <property type="evidence" value="ECO:0007669"/>
    <property type="project" value="TreeGrafter"/>
</dbReference>
<evidence type="ECO:0000256" key="11">
    <source>
        <dbReference type="ARBA" id="ARBA00051911"/>
    </source>
</evidence>
<comment type="cofactor">
    <cofactor evidence="1">
        <name>thiamine diphosphate</name>
        <dbReference type="ChEBI" id="CHEBI:58937"/>
    </cofactor>
</comment>